<organism evidence="1 2">
    <name type="scientific">Malikia spinosa</name>
    <dbReference type="NCBI Taxonomy" id="86180"/>
    <lineage>
        <taxon>Bacteria</taxon>
        <taxon>Pseudomonadati</taxon>
        <taxon>Pseudomonadota</taxon>
        <taxon>Betaproteobacteria</taxon>
        <taxon>Burkholderiales</taxon>
        <taxon>Comamonadaceae</taxon>
        <taxon>Malikia</taxon>
    </lineage>
</organism>
<sequence>MERQRYRKLCAIQDDGSGALALVSKNKAFCAYCTIHAVGSQPVAPCAGTVILRCFKLVRPVQIRATDFLLRSVCTILYQAGQQLNQQFLRDQRLDTDRVLHASD</sequence>
<evidence type="ECO:0000313" key="1">
    <source>
        <dbReference type="EMBL" id="MYZ51906.1"/>
    </source>
</evidence>
<dbReference type="AlphaFoldDB" id="A0A7C9JL73"/>
<proteinExistence type="predicted"/>
<accession>A0A7C9JL73</accession>
<evidence type="ECO:0000313" key="2">
    <source>
        <dbReference type="Proteomes" id="UP000481947"/>
    </source>
</evidence>
<protein>
    <submittedName>
        <fullName evidence="1">Uncharacterized protein</fullName>
    </submittedName>
</protein>
<name>A0A7C9JL73_9BURK</name>
<dbReference type="Proteomes" id="UP000481947">
    <property type="component" value="Unassembled WGS sequence"/>
</dbReference>
<comment type="caution">
    <text evidence="1">The sequence shown here is derived from an EMBL/GenBank/DDBJ whole genome shotgun (WGS) entry which is preliminary data.</text>
</comment>
<dbReference type="RefSeq" id="WP_161124865.1">
    <property type="nucleotide sequence ID" value="NZ_VYSB01000006.1"/>
</dbReference>
<reference evidence="1 2" key="1">
    <citation type="submission" date="2019-09" db="EMBL/GenBank/DDBJ databases">
        <title>Identification of Malikia spinosa a prominent benzene-, toluene-, and ethylbenzene-degrading bacterium: enrichment, isolation and whole genome sequencing.</title>
        <authorList>
            <person name="Tancsics A."/>
            <person name="Revesz F."/>
            <person name="Kriszt B."/>
        </authorList>
    </citation>
    <scope>NUCLEOTIDE SEQUENCE [LARGE SCALE GENOMIC DNA]</scope>
    <source>
        <strain evidence="1 2">AB6</strain>
    </source>
</reference>
<dbReference type="EMBL" id="VYSB01000006">
    <property type="protein sequence ID" value="MYZ51906.1"/>
    <property type="molecule type" value="Genomic_DNA"/>
</dbReference>
<gene>
    <name evidence="1" type="ORF">F5985_07105</name>
</gene>